<proteinExistence type="inferred from homology"/>
<keyword evidence="7" id="KW-1185">Reference proteome</keyword>
<organism evidence="6 7">
    <name type="scientific">Irregularibacter muris</name>
    <dbReference type="NCBI Taxonomy" id="1796619"/>
    <lineage>
        <taxon>Bacteria</taxon>
        <taxon>Bacillati</taxon>
        <taxon>Bacillota</taxon>
        <taxon>Clostridia</taxon>
        <taxon>Eubacteriales</taxon>
        <taxon>Eubacteriaceae</taxon>
        <taxon>Irregularibacter</taxon>
    </lineage>
</organism>
<keyword evidence="2 5" id="KW-0717">Septation</keyword>
<comment type="subcellular location">
    <subcellularLocation>
        <location evidence="5">Cytoplasm</location>
    </subcellularLocation>
    <text evidence="5">Localizes to the division site, in a FtsZ-dependent manner.</text>
</comment>
<dbReference type="PANTHER" id="PTHR35798">
    <property type="entry name" value="CELL DIVISION PROTEIN SEPF"/>
    <property type="match status" value="1"/>
</dbReference>
<evidence type="ECO:0000256" key="1">
    <source>
        <dbReference type="ARBA" id="ARBA00022618"/>
    </source>
</evidence>
<evidence type="ECO:0000313" key="6">
    <source>
        <dbReference type="EMBL" id="MCR1898188.1"/>
    </source>
</evidence>
<evidence type="ECO:0000256" key="4">
    <source>
        <dbReference type="ARBA" id="ARBA00044936"/>
    </source>
</evidence>
<keyword evidence="5" id="KW-0963">Cytoplasm</keyword>
<comment type="similarity">
    <text evidence="5">Belongs to the SepF family.</text>
</comment>
<accession>A0AAE3L3F8</accession>
<evidence type="ECO:0000256" key="3">
    <source>
        <dbReference type="ARBA" id="ARBA00023306"/>
    </source>
</evidence>
<comment type="subunit">
    <text evidence="5">Homodimer. Interacts with FtsZ.</text>
</comment>
<dbReference type="Pfam" id="PF04472">
    <property type="entry name" value="SepF"/>
    <property type="match status" value="1"/>
</dbReference>
<comment type="function">
    <text evidence="4 5">Cell division protein that is part of the divisome complex and is recruited early to the Z-ring. Probably stimulates Z-ring formation, perhaps through the cross-linking of FtsZ protofilaments. Its function overlaps with FtsA.</text>
</comment>
<gene>
    <name evidence="5 6" type="primary">sepF</name>
    <name evidence="6" type="ORF">NSA47_04190</name>
</gene>
<evidence type="ECO:0000313" key="7">
    <source>
        <dbReference type="Proteomes" id="UP001205748"/>
    </source>
</evidence>
<dbReference type="InterPro" id="IPR007561">
    <property type="entry name" value="Cell_div_SepF/SepF-rel"/>
</dbReference>
<dbReference type="GO" id="GO:0043093">
    <property type="term" value="P:FtsZ-dependent cytokinesis"/>
    <property type="evidence" value="ECO:0007669"/>
    <property type="project" value="UniProtKB-UniRule"/>
</dbReference>
<dbReference type="RefSeq" id="WP_257529645.1">
    <property type="nucleotide sequence ID" value="NZ_JANKAS010000002.1"/>
</dbReference>
<dbReference type="InterPro" id="IPR023052">
    <property type="entry name" value="Cell_div_SepF"/>
</dbReference>
<name>A0AAE3L3F8_9FIRM</name>
<dbReference type="InterPro" id="IPR038594">
    <property type="entry name" value="SepF-like_sf"/>
</dbReference>
<sequence>MKKKFMGKVMDFIGLGEDEEELEFEDMEDDEEIEPYIPISNKGKIVNIQTNSNVKVVLVEPLSFNDAPQICDNLKNRKTIVVNLEKADHEEARKVFDFLNGAVYALDGKIQKIANGVFILAPNNVDILSEIGEEIKNKSLFNWPNK</sequence>
<dbReference type="GO" id="GO:0005737">
    <property type="term" value="C:cytoplasm"/>
    <property type="evidence" value="ECO:0007669"/>
    <property type="project" value="UniProtKB-SubCell"/>
</dbReference>
<protein>
    <recommendedName>
        <fullName evidence="5">Cell division protein SepF</fullName>
    </recommendedName>
</protein>
<evidence type="ECO:0000256" key="5">
    <source>
        <dbReference type="HAMAP-Rule" id="MF_01197"/>
    </source>
</evidence>
<dbReference type="Proteomes" id="UP001205748">
    <property type="component" value="Unassembled WGS sequence"/>
</dbReference>
<keyword evidence="3 5" id="KW-0131">Cell cycle</keyword>
<dbReference type="GO" id="GO:0000917">
    <property type="term" value="P:division septum assembly"/>
    <property type="evidence" value="ECO:0007669"/>
    <property type="project" value="UniProtKB-KW"/>
</dbReference>
<reference evidence="6" key="1">
    <citation type="submission" date="2022-07" db="EMBL/GenBank/DDBJ databases">
        <title>Enhanced cultured diversity of the mouse gut microbiota enables custom-made synthetic communities.</title>
        <authorList>
            <person name="Afrizal A."/>
        </authorList>
    </citation>
    <scope>NUCLEOTIDE SEQUENCE</scope>
    <source>
        <strain evidence="6">DSM 28593</strain>
    </source>
</reference>
<dbReference type="PANTHER" id="PTHR35798:SF1">
    <property type="entry name" value="CELL DIVISION PROTEIN SEPF"/>
    <property type="match status" value="1"/>
</dbReference>
<dbReference type="Gene3D" id="3.30.110.150">
    <property type="entry name" value="SepF-like protein"/>
    <property type="match status" value="1"/>
</dbReference>
<dbReference type="HAMAP" id="MF_01197">
    <property type="entry name" value="SepF"/>
    <property type="match status" value="1"/>
</dbReference>
<evidence type="ECO:0000256" key="2">
    <source>
        <dbReference type="ARBA" id="ARBA00023210"/>
    </source>
</evidence>
<comment type="caution">
    <text evidence="6">The sequence shown here is derived from an EMBL/GenBank/DDBJ whole genome shotgun (WGS) entry which is preliminary data.</text>
</comment>
<dbReference type="AlphaFoldDB" id="A0AAE3L3F8"/>
<dbReference type="EMBL" id="JANKAS010000002">
    <property type="protein sequence ID" value="MCR1898188.1"/>
    <property type="molecule type" value="Genomic_DNA"/>
</dbReference>
<keyword evidence="1 5" id="KW-0132">Cell division</keyword>